<proteinExistence type="predicted"/>
<accession>E1X0S4</accession>
<dbReference type="InterPro" id="IPR025178">
    <property type="entry name" value="Lnb_N"/>
</dbReference>
<dbReference type="PATRIC" id="fig|862908.3.peg.1485"/>
<dbReference type="KEGG" id="bmx:BMS_1559"/>
<evidence type="ECO:0000313" key="3">
    <source>
        <dbReference type="Proteomes" id="UP000008963"/>
    </source>
</evidence>
<keyword evidence="3" id="KW-1185">Reference proteome</keyword>
<evidence type="ECO:0000313" key="2">
    <source>
        <dbReference type="EMBL" id="CBW26412.1"/>
    </source>
</evidence>
<organism evidence="2 3">
    <name type="scientific">Halobacteriovorax marinus (strain ATCC BAA-682 / DSM 15412 / SJ)</name>
    <name type="common">Bacteriovorax marinus</name>
    <dbReference type="NCBI Taxonomy" id="862908"/>
    <lineage>
        <taxon>Bacteria</taxon>
        <taxon>Pseudomonadati</taxon>
        <taxon>Bdellovibrionota</taxon>
        <taxon>Bacteriovoracia</taxon>
        <taxon>Bacteriovoracales</taxon>
        <taxon>Halobacteriovoraceae</taxon>
        <taxon>Halobacteriovorax</taxon>
    </lineage>
</organism>
<reference evidence="3" key="1">
    <citation type="journal article" date="2013" name="ISME J.">
        <title>A small predatory core genome in the divergent marine Bacteriovorax marinus SJ and the terrestrial Bdellovibrio bacteriovorus.</title>
        <authorList>
            <person name="Crossman L.C."/>
            <person name="Chen H."/>
            <person name="Cerdeno-Tarraga A.M."/>
            <person name="Brooks K."/>
            <person name="Quail M.A."/>
            <person name="Pineiro S.A."/>
            <person name="Hobley L."/>
            <person name="Sockett R.E."/>
            <person name="Bentley S.D."/>
            <person name="Parkhill J."/>
            <person name="Williams H.N."/>
            <person name="Stine O.C."/>
        </authorList>
    </citation>
    <scope>NUCLEOTIDE SEQUENCE [LARGE SCALE GENOMIC DNA]</scope>
    <source>
        <strain evidence="3">ATCC BAA-682 / DSM 15412 / SJ</strain>
    </source>
</reference>
<sequence length="559" mass="65027">MIVKTLILLCLLFNIQAQELDSVEFLQWHLQKSELYTNSKKYIKRLKNRVKRNEIIGLELISAEASDERVESKFGHSLFRFVDNDNDPGNDITISFVADVDGPKASNLAGVVGKYGVYPEVKSLRLFVKQYVKDQSRPLERYIIPASSEMIDSLIVTLDLWWEELLSSRKEIYLESLSNARKEAQLKGRELFGEDGFEIFELKFFDTENQIDMTRSFGIVQKGDLPYLDDTQRDKALYLQAYQRSYDELYLKEDEVFLNLFGELWKIKKNESILSIMNHDINVATKEAISHFGHSEIKLFRIVDRNLQESGFYALTKEHLEKLDILKKVEISLLVKNLRVKSAASEGLGKYTFFSNNCAGAVIKFLKKSNFPHKRTRGIQGRVPVKLHKWMSRSLLVPYPSFVIDGAQKLRNKIARILGFSAKEFLDYRFPEHQWSIISKYISNEDKFLFYDLYASKLPASYIEMVRREITGLEAPDYNQIYNIKLSENKLYTLCTNKECGSEVKNLLKKYWNKKEIKKVKKLIDRTGNNTFIYSGLKSRPEVLNHLKALKYLESDFGE</sequence>
<dbReference type="HOGENOM" id="CLU_487256_0_0_7"/>
<gene>
    <name evidence="2" type="ordered locus">BMS_1559</name>
</gene>
<dbReference type="AlphaFoldDB" id="E1X0S4"/>
<dbReference type="EMBL" id="FQ312005">
    <property type="protein sequence ID" value="CBW26412.1"/>
    <property type="molecule type" value="Genomic_DNA"/>
</dbReference>
<dbReference type="OrthoDB" id="5288170at2"/>
<feature type="domain" description="Lnb N-terminal periplasmic" evidence="1">
    <location>
        <begin position="69"/>
        <end position="163"/>
    </location>
</feature>
<dbReference type="RefSeq" id="WP_014244195.1">
    <property type="nucleotide sequence ID" value="NC_016620.1"/>
</dbReference>
<dbReference type="Pfam" id="PF13387">
    <property type="entry name" value="Lnb_N"/>
    <property type="match status" value="1"/>
</dbReference>
<name>E1X0S4_HALMS</name>
<dbReference type="Proteomes" id="UP000008963">
    <property type="component" value="Chromosome"/>
</dbReference>
<protein>
    <submittedName>
        <fullName evidence="2">Exported protein</fullName>
    </submittedName>
</protein>
<evidence type="ECO:0000259" key="1">
    <source>
        <dbReference type="Pfam" id="PF13387"/>
    </source>
</evidence>